<proteinExistence type="predicted"/>
<evidence type="ECO:0000313" key="1">
    <source>
        <dbReference type="EMBL" id="KAF9062762.1"/>
    </source>
</evidence>
<dbReference type="GO" id="GO:0031146">
    <property type="term" value="P:SCF-dependent proteasomal ubiquitin-dependent protein catabolic process"/>
    <property type="evidence" value="ECO:0007669"/>
    <property type="project" value="TreeGrafter"/>
</dbReference>
<name>A0A9P5U1S3_9AGAR</name>
<dbReference type="EMBL" id="JADNRY010000163">
    <property type="protein sequence ID" value="KAF9062762.1"/>
    <property type="molecule type" value="Genomic_DNA"/>
</dbReference>
<comment type="caution">
    <text evidence="1">The sequence shown here is derived from an EMBL/GenBank/DDBJ whole genome shotgun (WGS) entry which is preliminary data.</text>
</comment>
<reference evidence="1" key="1">
    <citation type="submission" date="2020-11" db="EMBL/GenBank/DDBJ databases">
        <authorList>
            <consortium name="DOE Joint Genome Institute"/>
            <person name="Ahrendt S."/>
            <person name="Riley R."/>
            <person name="Andreopoulos W."/>
            <person name="Labutti K."/>
            <person name="Pangilinan J."/>
            <person name="Ruiz-Duenas F.J."/>
            <person name="Barrasa J.M."/>
            <person name="Sanchez-Garcia M."/>
            <person name="Camarero S."/>
            <person name="Miyauchi S."/>
            <person name="Serrano A."/>
            <person name="Linde D."/>
            <person name="Babiker R."/>
            <person name="Drula E."/>
            <person name="Ayuso-Fernandez I."/>
            <person name="Pacheco R."/>
            <person name="Padilla G."/>
            <person name="Ferreira P."/>
            <person name="Barriuso J."/>
            <person name="Kellner H."/>
            <person name="Castanera R."/>
            <person name="Alfaro M."/>
            <person name="Ramirez L."/>
            <person name="Pisabarro A.G."/>
            <person name="Kuo A."/>
            <person name="Tritt A."/>
            <person name="Lipzen A."/>
            <person name="He G."/>
            <person name="Yan M."/>
            <person name="Ng V."/>
            <person name="Cullen D."/>
            <person name="Martin F."/>
            <person name="Rosso M.-N."/>
            <person name="Henrissat B."/>
            <person name="Hibbett D."/>
            <person name="Martinez A.T."/>
            <person name="Grigoriev I.V."/>
        </authorList>
    </citation>
    <scope>NUCLEOTIDE SEQUENCE</scope>
    <source>
        <strain evidence="1">AH 40177</strain>
    </source>
</reference>
<dbReference type="Proteomes" id="UP000772434">
    <property type="component" value="Unassembled WGS sequence"/>
</dbReference>
<dbReference type="InterPro" id="IPR032675">
    <property type="entry name" value="LRR_dom_sf"/>
</dbReference>
<evidence type="ECO:0008006" key="3">
    <source>
        <dbReference type="Google" id="ProtNLM"/>
    </source>
</evidence>
<dbReference type="AlphaFoldDB" id="A0A9P5U1S3"/>
<dbReference type="Gene3D" id="3.80.10.10">
    <property type="entry name" value="Ribonuclease Inhibitor"/>
    <property type="match status" value="1"/>
</dbReference>
<sequence length="483" mass="54125">MLNYDVISIICAEILDDLGCPIPGDLLSLGLASKKFLEPALDVLWRNMRSIEPLFSVLPETTLFNGQKMFLKPIAPSSWDRLHFYTSRVRDFYELDKGNQLNIHDSVYTYLCQGTPIFPRLKTLGLTHSSCSSNLFALFLGCTNLHLVLWPSPLSLWSEPDTGESDLGPSLAILVSKSPGLKRLTLGRCTYSGLSLALSHLGNLELLLAEYLPHLETGFIQAIASLPKLTNLNLTLPAGCVFDYTGVESGFPSLTKFELTGSTFDTSKFFAVARPKALQELVINWRFDPVVDQSYMSEIAAITHVLPLFPLLRSLEIVERSQQLRFTDLDELQLWSIFEPLMKLKKLELLHYYIPLPLSDRNTARIASAWPRIKELSLSSVGDLPSPEFLVHFARHCPNLRNLSYPINVPTTIHSAMIRGPPNLPTTHSLMYFHSDVETDVMTAPVVALGLYQMFPDLAVDGPGNGWILVQDIMESFFVLQDR</sequence>
<organism evidence="1 2">
    <name type="scientific">Rhodocollybia butyracea</name>
    <dbReference type="NCBI Taxonomy" id="206335"/>
    <lineage>
        <taxon>Eukaryota</taxon>
        <taxon>Fungi</taxon>
        <taxon>Dikarya</taxon>
        <taxon>Basidiomycota</taxon>
        <taxon>Agaricomycotina</taxon>
        <taxon>Agaricomycetes</taxon>
        <taxon>Agaricomycetidae</taxon>
        <taxon>Agaricales</taxon>
        <taxon>Marasmiineae</taxon>
        <taxon>Omphalotaceae</taxon>
        <taxon>Rhodocollybia</taxon>
    </lineage>
</organism>
<dbReference type="GO" id="GO:0019005">
    <property type="term" value="C:SCF ubiquitin ligase complex"/>
    <property type="evidence" value="ECO:0007669"/>
    <property type="project" value="TreeGrafter"/>
</dbReference>
<protein>
    <recommendedName>
        <fullName evidence="3">F-box domain-containing protein</fullName>
    </recommendedName>
</protein>
<gene>
    <name evidence="1" type="ORF">BDP27DRAFT_1406100</name>
</gene>
<dbReference type="OrthoDB" id="2663142at2759"/>
<keyword evidence="2" id="KW-1185">Reference proteome</keyword>
<dbReference type="PANTHER" id="PTHR13318">
    <property type="entry name" value="PARTNER OF PAIRED, ISOFORM B-RELATED"/>
    <property type="match status" value="1"/>
</dbReference>
<dbReference type="SUPFAM" id="SSF52047">
    <property type="entry name" value="RNI-like"/>
    <property type="match status" value="1"/>
</dbReference>
<evidence type="ECO:0000313" key="2">
    <source>
        <dbReference type="Proteomes" id="UP000772434"/>
    </source>
</evidence>
<accession>A0A9P5U1S3</accession>